<comment type="similarity">
    <text evidence="2 11">Belongs to the peptidase M1 family.</text>
</comment>
<protein>
    <recommendedName>
        <fullName evidence="11">Aminopeptidase</fullName>
        <ecNumber evidence="11">3.4.11.-</ecNumber>
    </recommendedName>
</protein>
<dbReference type="Gene3D" id="1.10.390.10">
    <property type="entry name" value="Neutral Protease Domain 2"/>
    <property type="match status" value="2"/>
</dbReference>
<evidence type="ECO:0000256" key="5">
    <source>
        <dbReference type="ARBA" id="ARBA00022723"/>
    </source>
</evidence>
<keyword evidence="6 11" id="KW-0378">Hydrolase</keyword>
<dbReference type="GO" id="GO:0043171">
    <property type="term" value="P:peptide catabolic process"/>
    <property type="evidence" value="ECO:0007669"/>
    <property type="project" value="TreeGrafter"/>
</dbReference>
<evidence type="ECO:0000313" key="15">
    <source>
        <dbReference type="EMBL" id="CAD7619816.1"/>
    </source>
</evidence>
<dbReference type="EMBL" id="OC854635">
    <property type="protein sequence ID" value="CAD7619816.1"/>
    <property type="molecule type" value="Genomic_DNA"/>
</dbReference>
<dbReference type="PANTHER" id="PTHR11533">
    <property type="entry name" value="PROTEASE M1 ZINC METALLOPROTEASE"/>
    <property type="match status" value="1"/>
</dbReference>
<dbReference type="CDD" id="cd09601">
    <property type="entry name" value="M1_APN-Q_like"/>
    <property type="match status" value="1"/>
</dbReference>
<keyword evidence="8 11" id="KW-0482">Metalloprotease</keyword>
<evidence type="ECO:0000259" key="12">
    <source>
        <dbReference type="Pfam" id="PF01433"/>
    </source>
</evidence>
<sequence length="796" mass="92924">MSPLNGLRYEKTVSICDRNKWPNNTIYRLPKTVTPIKYKLRFRSDPNRYKFYGSETILVMINNRTDIIELNSVDLYIDSASFKTRRLRVEVKNIYTCLEKETIILQFYKQLDKGSGNLTINFNGNINNMVTGFYRTNSVSDDQQEMIAVTDFGPTGSRRAFPNWDDPSFKAQLELTVISPKNHFTLTNMNELRRRSHSSQMDEIRFATSPPMATGMMAVVVGKFDYIEQLTEDNEVSVRVFTPEGRQEEGMFALEVTAKMLMFYKYYFNTSYPLLKLDLISISDFPSSMETWGLITFTESQILVNNNTSEEERRGVAIVIAHALAHQWFGNLVWQTYFAKDIQNAIELDSMRNSLPVETRLESSSEIEKQFSAVSYQKSAAIMRMFNGFVGKESFRNGIRLFLTKYSFKSAFASDLWKTFSEIKDIKLKEMAESWAKQKGFPVKERQSDNQRILTLTQERFIPLEKSGNKSNQIWQIPIKITNMFSPYVPSAETVMTTKQMNITVKEVYEGEWVKLNLNYEGFYRVNYPIEMLNKFIPSVEGRSMPAMDRLNVLSDLFAMIQSGRMSTQTGLNFLIHYKNDDNSAVWDYILKLLSKLDLLLSDTNLKEQFWMFGRELLSGLNSKLGWDPKDTEDLRVTKIRPQMLTLLAKFKDKKLYKNAESPVKRDHIIMALTATDQKERVLKETIRFIDSSKIISGRDKTWKFFEKNFEELLRMFGSSTVEMNLLIKNFMEMFPSEDKANEFETFFTNRRIPGFQETVEISLERMKINAKWLNRDIIQIREFLTKHYDQNTKDL</sequence>
<evidence type="ECO:0000259" key="14">
    <source>
        <dbReference type="Pfam" id="PF17900"/>
    </source>
</evidence>
<evidence type="ECO:0000313" key="16">
    <source>
        <dbReference type="Proteomes" id="UP000759131"/>
    </source>
</evidence>
<dbReference type="InterPro" id="IPR045357">
    <property type="entry name" value="Aminopeptidase_N-like_N"/>
</dbReference>
<dbReference type="GO" id="GO:0006508">
    <property type="term" value="P:proteolysis"/>
    <property type="evidence" value="ECO:0007669"/>
    <property type="project" value="UniProtKB-KW"/>
</dbReference>
<organism evidence="15">
    <name type="scientific">Medioppia subpectinata</name>
    <dbReference type="NCBI Taxonomy" id="1979941"/>
    <lineage>
        <taxon>Eukaryota</taxon>
        <taxon>Metazoa</taxon>
        <taxon>Ecdysozoa</taxon>
        <taxon>Arthropoda</taxon>
        <taxon>Chelicerata</taxon>
        <taxon>Arachnida</taxon>
        <taxon>Acari</taxon>
        <taxon>Acariformes</taxon>
        <taxon>Sarcoptiformes</taxon>
        <taxon>Oribatida</taxon>
        <taxon>Brachypylina</taxon>
        <taxon>Oppioidea</taxon>
        <taxon>Oppiidae</taxon>
        <taxon>Medioppia</taxon>
    </lineage>
</organism>
<feature type="binding site" evidence="9">
    <location>
        <position position="326"/>
    </location>
    <ligand>
        <name>Zn(2+)</name>
        <dbReference type="ChEBI" id="CHEBI:29105"/>
        <note>catalytic</note>
    </ligand>
</feature>
<evidence type="ECO:0000256" key="10">
    <source>
        <dbReference type="PIRSR" id="PIRSR634016-4"/>
    </source>
</evidence>
<evidence type="ECO:0000256" key="7">
    <source>
        <dbReference type="ARBA" id="ARBA00022833"/>
    </source>
</evidence>
<dbReference type="Gene3D" id="1.25.50.20">
    <property type="match status" value="2"/>
</dbReference>
<dbReference type="GO" id="GO:0005886">
    <property type="term" value="C:plasma membrane"/>
    <property type="evidence" value="ECO:0007669"/>
    <property type="project" value="UniProtKB-SubCell"/>
</dbReference>
<evidence type="ECO:0000256" key="11">
    <source>
        <dbReference type="RuleBase" id="RU364040"/>
    </source>
</evidence>
<evidence type="ECO:0000256" key="2">
    <source>
        <dbReference type="ARBA" id="ARBA00010136"/>
    </source>
</evidence>
<dbReference type="AlphaFoldDB" id="A0A7R9KBV5"/>
<dbReference type="SUPFAM" id="SSF63737">
    <property type="entry name" value="Leukotriene A4 hydrolase N-terminal domain"/>
    <property type="match status" value="1"/>
</dbReference>
<dbReference type="GO" id="GO:0005737">
    <property type="term" value="C:cytoplasm"/>
    <property type="evidence" value="ECO:0007669"/>
    <property type="project" value="TreeGrafter"/>
</dbReference>
<comment type="cofactor">
    <cofactor evidence="9 11">
        <name>Zn(2+)</name>
        <dbReference type="ChEBI" id="CHEBI:29105"/>
    </cofactor>
    <text evidence="9 11">Binds 1 zinc ion per subunit.</text>
</comment>
<keyword evidence="16" id="KW-1185">Reference proteome</keyword>
<dbReference type="GO" id="GO:0070006">
    <property type="term" value="F:metalloaminopeptidase activity"/>
    <property type="evidence" value="ECO:0007669"/>
    <property type="project" value="TreeGrafter"/>
</dbReference>
<dbReference type="GO" id="GO:0008270">
    <property type="term" value="F:zinc ion binding"/>
    <property type="evidence" value="ECO:0007669"/>
    <property type="project" value="UniProtKB-UniRule"/>
</dbReference>
<dbReference type="Gene3D" id="2.60.40.1910">
    <property type="match status" value="1"/>
</dbReference>
<dbReference type="PRINTS" id="PR00756">
    <property type="entry name" value="ALADIPTASE"/>
</dbReference>
<evidence type="ECO:0000256" key="1">
    <source>
        <dbReference type="ARBA" id="ARBA00004609"/>
    </source>
</evidence>
<feature type="binding site" evidence="9">
    <location>
        <position position="322"/>
    </location>
    <ligand>
        <name>Zn(2+)</name>
        <dbReference type="ChEBI" id="CHEBI:29105"/>
        <note>catalytic</note>
    </ligand>
</feature>
<reference evidence="15" key="1">
    <citation type="submission" date="2020-11" db="EMBL/GenBank/DDBJ databases">
        <authorList>
            <person name="Tran Van P."/>
        </authorList>
    </citation>
    <scope>NUCLEOTIDE SEQUENCE</scope>
</reference>
<keyword evidence="7 9" id="KW-0862">Zinc</keyword>
<proteinExistence type="inferred from homology"/>
<evidence type="ECO:0000256" key="4">
    <source>
        <dbReference type="ARBA" id="ARBA00022670"/>
    </source>
</evidence>
<feature type="domain" description="Peptidase M1 membrane alanine aminopeptidase" evidence="12">
    <location>
        <begin position="252"/>
        <end position="333"/>
    </location>
</feature>
<dbReference type="Pfam" id="PF01433">
    <property type="entry name" value="Peptidase_M1"/>
    <property type="match status" value="1"/>
</dbReference>
<dbReference type="InterPro" id="IPR027268">
    <property type="entry name" value="Peptidase_M4/M1_CTD_sf"/>
</dbReference>
<dbReference type="Pfam" id="PF17900">
    <property type="entry name" value="Peptidase_M1_N"/>
    <property type="match status" value="1"/>
</dbReference>
<comment type="subcellular location">
    <subcellularLocation>
        <location evidence="1">Cell membrane</location>
        <topology evidence="1">Lipid-anchor</topology>
        <topology evidence="1">GPI-anchor</topology>
    </subcellularLocation>
</comment>
<evidence type="ECO:0000259" key="13">
    <source>
        <dbReference type="Pfam" id="PF11838"/>
    </source>
</evidence>
<evidence type="ECO:0000256" key="9">
    <source>
        <dbReference type="PIRSR" id="PIRSR634016-3"/>
    </source>
</evidence>
<feature type="site" description="Transition state stabilizer" evidence="10">
    <location>
        <position position="376"/>
    </location>
</feature>
<dbReference type="InterPro" id="IPR001930">
    <property type="entry name" value="Peptidase_M1"/>
</dbReference>
<dbReference type="SUPFAM" id="SSF55486">
    <property type="entry name" value="Metalloproteases ('zincins'), catalytic domain"/>
    <property type="match status" value="1"/>
</dbReference>
<feature type="domain" description="Aminopeptidase N-like N-terminal" evidence="14">
    <location>
        <begin position="35"/>
        <end position="214"/>
    </location>
</feature>
<keyword evidence="3 11" id="KW-0031">Aminopeptidase</keyword>
<dbReference type="PANTHER" id="PTHR11533:SF174">
    <property type="entry name" value="PUROMYCIN-SENSITIVE AMINOPEPTIDASE-RELATED"/>
    <property type="match status" value="1"/>
</dbReference>
<feature type="domain" description="ERAP1-like C-terminal" evidence="13">
    <location>
        <begin position="513"/>
        <end position="661"/>
    </location>
</feature>
<evidence type="ECO:0000256" key="8">
    <source>
        <dbReference type="ARBA" id="ARBA00023049"/>
    </source>
</evidence>
<accession>A0A7R9KBV5</accession>
<keyword evidence="4 11" id="KW-0645">Protease</keyword>
<dbReference type="Pfam" id="PF11838">
    <property type="entry name" value="ERAP1_C"/>
    <property type="match status" value="1"/>
</dbReference>
<gene>
    <name evidence="15" type="ORF">OSB1V03_LOCUS314</name>
</gene>
<dbReference type="GO" id="GO:0042277">
    <property type="term" value="F:peptide binding"/>
    <property type="evidence" value="ECO:0007669"/>
    <property type="project" value="TreeGrafter"/>
</dbReference>
<dbReference type="InterPro" id="IPR034016">
    <property type="entry name" value="M1_APN-typ"/>
</dbReference>
<evidence type="ECO:0000256" key="6">
    <source>
        <dbReference type="ARBA" id="ARBA00022801"/>
    </source>
</evidence>
<dbReference type="InterPro" id="IPR042097">
    <property type="entry name" value="Aminopeptidase_N-like_N_sf"/>
</dbReference>
<dbReference type="InterPro" id="IPR014782">
    <property type="entry name" value="Peptidase_M1_dom"/>
</dbReference>
<dbReference type="EMBL" id="CAJPIZ010000060">
    <property type="protein sequence ID" value="CAG2100246.1"/>
    <property type="molecule type" value="Genomic_DNA"/>
</dbReference>
<dbReference type="InterPro" id="IPR050344">
    <property type="entry name" value="Peptidase_M1_aminopeptidases"/>
</dbReference>
<evidence type="ECO:0000256" key="3">
    <source>
        <dbReference type="ARBA" id="ARBA00022438"/>
    </source>
</evidence>
<dbReference type="Gene3D" id="2.60.40.1730">
    <property type="entry name" value="tricorn interacting facor f3 domain"/>
    <property type="match status" value="1"/>
</dbReference>
<dbReference type="GO" id="GO:0005615">
    <property type="term" value="C:extracellular space"/>
    <property type="evidence" value="ECO:0007669"/>
    <property type="project" value="TreeGrafter"/>
</dbReference>
<name>A0A7R9KBV5_9ACAR</name>
<dbReference type="EC" id="3.4.11.-" evidence="11"/>
<dbReference type="Proteomes" id="UP000759131">
    <property type="component" value="Unassembled WGS sequence"/>
</dbReference>
<keyword evidence="5 9" id="KW-0479">Metal-binding</keyword>
<dbReference type="OrthoDB" id="275509at2759"/>
<dbReference type="InterPro" id="IPR024571">
    <property type="entry name" value="ERAP1-like_C_dom"/>
</dbReference>